<evidence type="ECO:0000313" key="3">
    <source>
        <dbReference type="Proteomes" id="UP000318733"/>
    </source>
</evidence>
<dbReference type="InterPro" id="IPR051533">
    <property type="entry name" value="WaaL-like"/>
</dbReference>
<dbReference type="EMBL" id="VLPK01000002">
    <property type="protein sequence ID" value="TSJ40317.1"/>
    <property type="molecule type" value="Genomic_DNA"/>
</dbReference>
<dbReference type="RefSeq" id="WP_144248355.1">
    <property type="nucleotide sequence ID" value="NZ_VLPK01000002.1"/>
</dbReference>
<feature type="transmembrane region" description="Helical" evidence="1">
    <location>
        <begin position="267"/>
        <end position="288"/>
    </location>
</feature>
<dbReference type="OrthoDB" id="817530at2"/>
<gene>
    <name evidence="2" type="ORF">FO440_11195</name>
</gene>
<dbReference type="AlphaFoldDB" id="A0A556MK90"/>
<dbReference type="GO" id="GO:0016874">
    <property type="term" value="F:ligase activity"/>
    <property type="evidence" value="ECO:0007669"/>
    <property type="project" value="UniProtKB-KW"/>
</dbReference>
<comment type="caution">
    <text evidence="2">The sequence shown here is derived from an EMBL/GenBank/DDBJ whole genome shotgun (WGS) entry which is preliminary data.</text>
</comment>
<evidence type="ECO:0000313" key="2">
    <source>
        <dbReference type="EMBL" id="TSJ40317.1"/>
    </source>
</evidence>
<feature type="transmembrane region" description="Helical" evidence="1">
    <location>
        <begin position="228"/>
        <end position="260"/>
    </location>
</feature>
<sequence length="451" mass="50397">MAVREVCKGRTEGILLFLIFGLSMYTTAMSVAFMMGFKSLIPVFQFFKEILVLSVLTLNILSLRYRPRFHLLDYAILSFLVYTFIYAILPIGDQGFVDRLLAFKSTSFYIVVYFAGRLSDPKSIFVNKYFNYIILLTIAAGAVLLVEVAMQQQLQLFTGYADYCYYFFNIEPSGVFGLSTTFDSDSGLRRFASFFNNPLEHAAATLLALSVIAALYTRDDNKFKPTSIGVLAIIASFLSIIFALSRAPLVAYFFIIYIYALVTKKKYITGTVHVGVGLVAVYLIYLFTQFENNNHNGLIAVLMNTVDFSDPSSVGHLVQWVEGIMSMIAHPLGLGLGTSGRVAGSLGENVGGENQFIIIGVQAGVIALLLYLAIYVMFIKTCLKWLPLLKGKERKICMAVFLIKVGFFIPMLTSEVESSSYLSYMNWFLSGILISMIMYPLRPQLQPANDH</sequence>
<protein>
    <submittedName>
        <fullName evidence="2">O-antigen ligase family protein</fullName>
    </submittedName>
</protein>
<accession>A0A556MK90</accession>
<keyword evidence="1" id="KW-0472">Membrane</keyword>
<organism evidence="2 3">
    <name type="scientific">Mucilaginibacter corticis</name>
    <dbReference type="NCBI Taxonomy" id="2597670"/>
    <lineage>
        <taxon>Bacteria</taxon>
        <taxon>Pseudomonadati</taxon>
        <taxon>Bacteroidota</taxon>
        <taxon>Sphingobacteriia</taxon>
        <taxon>Sphingobacteriales</taxon>
        <taxon>Sphingobacteriaceae</taxon>
        <taxon>Mucilaginibacter</taxon>
    </lineage>
</organism>
<feature type="transmembrane region" description="Helical" evidence="1">
    <location>
        <begin position="46"/>
        <end position="65"/>
    </location>
</feature>
<feature type="transmembrane region" description="Helical" evidence="1">
    <location>
        <begin position="71"/>
        <end position="89"/>
    </location>
</feature>
<dbReference type="Proteomes" id="UP000318733">
    <property type="component" value="Unassembled WGS sequence"/>
</dbReference>
<dbReference type="PANTHER" id="PTHR37422:SF17">
    <property type="entry name" value="O-ANTIGEN LIGASE"/>
    <property type="match status" value="1"/>
</dbReference>
<dbReference type="PANTHER" id="PTHR37422">
    <property type="entry name" value="TEICHURONIC ACID BIOSYNTHESIS PROTEIN TUAE"/>
    <property type="match status" value="1"/>
</dbReference>
<feature type="transmembrane region" description="Helical" evidence="1">
    <location>
        <begin position="424"/>
        <end position="441"/>
    </location>
</feature>
<keyword evidence="2" id="KW-0436">Ligase</keyword>
<reference evidence="2 3" key="1">
    <citation type="submission" date="2019-07" db="EMBL/GenBank/DDBJ databases">
        <authorList>
            <person name="Huq M.A."/>
        </authorList>
    </citation>
    <scope>NUCLEOTIDE SEQUENCE [LARGE SCALE GENOMIC DNA]</scope>
    <source>
        <strain evidence="2 3">MAH-19</strain>
    </source>
</reference>
<feature type="transmembrane region" description="Helical" evidence="1">
    <location>
        <begin position="14"/>
        <end position="34"/>
    </location>
</feature>
<feature type="transmembrane region" description="Helical" evidence="1">
    <location>
        <begin position="101"/>
        <end position="118"/>
    </location>
</feature>
<proteinExistence type="predicted"/>
<feature type="transmembrane region" description="Helical" evidence="1">
    <location>
        <begin position="356"/>
        <end position="376"/>
    </location>
</feature>
<keyword evidence="1" id="KW-0812">Transmembrane</keyword>
<feature type="transmembrane region" description="Helical" evidence="1">
    <location>
        <begin position="130"/>
        <end position="150"/>
    </location>
</feature>
<keyword evidence="1" id="KW-1133">Transmembrane helix</keyword>
<evidence type="ECO:0000256" key="1">
    <source>
        <dbReference type="SAM" id="Phobius"/>
    </source>
</evidence>
<name>A0A556MK90_9SPHI</name>
<feature type="transmembrane region" description="Helical" evidence="1">
    <location>
        <begin position="396"/>
        <end position="412"/>
    </location>
</feature>
<keyword evidence="3" id="KW-1185">Reference proteome</keyword>